<dbReference type="PANTHER" id="PTHR38342:SF2">
    <property type="entry name" value="INNER MEMBRANE OR EXPORTED"/>
    <property type="match status" value="1"/>
</dbReference>
<dbReference type="Pfam" id="PF03625">
    <property type="entry name" value="DUF302"/>
    <property type="match status" value="1"/>
</dbReference>
<protein>
    <submittedName>
        <fullName evidence="3">DUF302 domain-containing protein</fullName>
    </submittedName>
</protein>
<reference evidence="3" key="1">
    <citation type="submission" date="2020-04" db="EMBL/GenBank/DDBJ databases">
        <authorList>
            <person name="Zhang T."/>
        </authorList>
    </citation>
    <scope>NUCLEOTIDE SEQUENCE</scope>
    <source>
        <strain evidence="3">HKST-UBA01</strain>
    </source>
</reference>
<feature type="compositionally biased region" description="Basic and acidic residues" evidence="1">
    <location>
        <begin position="7"/>
        <end position="16"/>
    </location>
</feature>
<feature type="region of interest" description="Disordered" evidence="1">
    <location>
        <begin position="1"/>
        <end position="46"/>
    </location>
</feature>
<dbReference type="AlphaFoldDB" id="A0A956M1T3"/>
<dbReference type="SUPFAM" id="SSF103247">
    <property type="entry name" value="TT1751-like"/>
    <property type="match status" value="1"/>
</dbReference>
<feature type="compositionally biased region" description="Low complexity" evidence="1">
    <location>
        <begin position="18"/>
        <end position="30"/>
    </location>
</feature>
<dbReference type="EMBL" id="JAGQHR010000546">
    <property type="protein sequence ID" value="MCA9729017.1"/>
    <property type="molecule type" value="Genomic_DNA"/>
</dbReference>
<organism evidence="3 4">
    <name type="scientific">Eiseniibacteriota bacterium</name>
    <dbReference type="NCBI Taxonomy" id="2212470"/>
    <lineage>
        <taxon>Bacteria</taxon>
        <taxon>Candidatus Eiseniibacteriota</taxon>
    </lineage>
</organism>
<dbReference type="PANTHER" id="PTHR38342">
    <property type="entry name" value="SLR5037 PROTEIN"/>
    <property type="match status" value="1"/>
</dbReference>
<reference evidence="3" key="2">
    <citation type="journal article" date="2021" name="Microbiome">
        <title>Successional dynamics and alternative stable states in a saline activated sludge microbial community over 9 years.</title>
        <authorList>
            <person name="Wang Y."/>
            <person name="Ye J."/>
            <person name="Ju F."/>
            <person name="Liu L."/>
            <person name="Boyd J.A."/>
            <person name="Deng Y."/>
            <person name="Parks D.H."/>
            <person name="Jiang X."/>
            <person name="Yin X."/>
            <person name="Woodcroft B.J."/>
            <person name="Tyson G.W."/>
            <person name="Hugenholtz P."/>
            <person name="Polz M.F."/>
            <person name="Zhang T."/>
        </authorList>
    </citation>
    <scope>NUCLEOTIDE SEQUENCE</scope>
    <source>
        <strain evidence="3">HKST-UBA01</strain>
    </source>
</reference>
<sequence length="170" mass="17404">RIGARASDAHETRPPDDAPVSAAPTSAPTSAPSPAPAPAPAPSSSPAIQERIVAGTEEDVLARLRQVVESNGLRVMGELHQGKALASAGLVIQSETLFVGNPEVGKRLFEIEPGAGVALPMRMNVFTDASGQTIVAYVPPSQDLAGFHNAALDQAAARLDAKLASIVSAL</sequence>
<dbReference type="InterPro" id="IPR005180">
    <property type="entry name" value="DUF302"/>
</dbReference>
<dbReference type="Proteomes" id="UP000697710">
    <property type="component" value="Unassembled WGS sequence"/>
</dbReference>
<proteinExistence type="predicted"/>
<evidence type="ECO:0000313" key="4">
    <source>
        <dbReference type="Proteomes" id="UP000697710"/>
    </source>
</evidence>
<feature type="compositionally biased region" description="Pro residues" evidence="1">
    <location>
        <begin position="31"/>
        <end position="43"/>
    </location>
</feature>
<accession>A0A956M1T3</accession>
<name>A0A956M1T3_UNCEI</name>
<feature type="domain" description="DUF302" evidence="2">
    <location>
        <begin position="83"/>
        <end position="139"/>
    </location>
</feature>
<gene>
    <name evidence="3" type="ORF">KC729_15095</name>
</gene>
<dbReference type="Gene3D" id="3.30.310.70">
    <property type="entry name" value="TT1751-like domain"/>
    <property type="match status" value="1"/>
</dbReference>
<evidence type="ECO:0000313" key="3">
    <source>
        <dbReference type="EMBL" id="MCA9729017.1"/>
    </source>
</evidence>
<comment type="caution">
    <text evidence="3">The sequence shown here is derived from an EMBL/GenBank/DDBJ whole genome shotgun (WGS) entry which is preliminary data.</text>
</comment>
<dbReference type="InterPro" id="IPR035923">
    <property type="entry name" value="TT1751-like_sf"/>
</dbReference>
<dbReference type="CDD" id="cd14797">
    <property type="entry name" value="DUF302"/>
    <property type="match status" value="1"/>
</dbReference>
<feature type="non-terminal residue" evidence="3">
    <location>
        <position position="1"/>
    </location>
</feature>
<evidence type="ECO:0000259" key="2">
    <source>
        <dbReference type="Pfam" id="PF03625"/>
    </source>
</evidence>
<evidence type="ECO:0000256" key="1">
    <source>
        <dbReference type="SAM" id="MobiDB-lite"/>
    </source>
</evidence>